<organism evidence="2 3">
    <name type="scientific">Peptoanaerobacter stomatis</name>
    <dbReference type="NCBI Taxonomy" id="796937"/>
    <lineage>
        <taxon>Bacteria</taxon>
        <taxon>Bacillati</taxon>
        <taxon>Bacillota</taxon>
        <taxon>Clostridia</taxon>
        <taxon>Peptostreptococcales</taxon>
        <taxon>Filifactoraceae</taxon>
        <taxon>Peptoanaerobacter</taxon>
    </lineage>
</organism>
<dbReference type="AlphaFoldDB" id="V9HQU3"/>
<protein>
    <submittedName>
        <fullName evidence="2">Uncharacterized protein</fullName>
    </submittedName>
</protein>
<evidence type="ECO:0000256" key="1">
    <source>
        <dbReference type="SAM" id="Phobius"/>
    </source>
</evidence>
<keyword evidence="1" id="KW-0812">Transmembrane</keyword>
<comment type="caution">
    <text evidence="2">The sequence shown here is derived from an EMBL/GenBank/DDBJ whole genome shotgun (WGS) entry which is preliminary data.</text>
</comment>
<reference evidence="2 3" key="1">
    <citation type="submission" date="2012-05" db="EMBL/GenBank/DDBJ databases">
        <title>The Genome Sequence of Eubacteriaceae bacterium CM2.</title>
        <authorList>
            <consortium name="The Broad Institute Genome Sequencing Platform"/>
            <person name="Earl A."/>
            <person name="Ward D."/>
            <person name="Feldgarden M."/>
            <person name="Gevers D."/>
            <person name="Sizova M."/>
            <person name="Hazen A."/>
            <person name="Epstein S."/>
            <person name="Walker B."/>
            <person name="Young S.K."/>
            <person name="Zeng Q."/>
            <person name="Gargeya S."/>
            <person name="Fitzgerald M."/>
            <person name="Haas B."/>
            <person name="Abouelleil A."/>
            <person name="Alvarado L."/>
            <person name="Arachchi H.M."/>
            <person name="Berlin A."/>
            <person name="Chapman S.B."/>
            <person name="Goldberg J."/>
            <person name="Griggs A."/>
            <person name="Gujja S."/>
            <person name="Hansen M."/>
            <person name="Howarth C."/>
            <person name="Imamovic A."/>
            <person name="Larimer J."/>
            <person name="McCowen C."/>
            <person name="Montmayeur A."/>
            <person name="Murphy C."/>
            <person name="Neiman D."/>
            <person name="Pearson M."/>
            <person name="Priest M."/>
            <person name="Roberts A."/>
            <person name="Saif S."/>
            <person name="Shea T."/>
            <person name="Sisk P."/>
            <person name="Sykes S."/>
            <person name="Wortman J."/>
            <person name="Nusbaum C."/>
            <person name="Birren B."/>
        </authorList>
    </citation>
    <scope>NUCLEOTIDE SEQUENCE [LARGE SCALE GENOMIC DNA]</scope>
    <source>
        <strain evidence="2 3">CM2</strain>
    </source>
</reference>
<sequence>MKEVIILKDSEYLIPTAEEHSLSTYNALCHRIFTNPDNTQKIFYNNILLKINDVYDIIERVNRKFSLHNNTEFSITIGVKFDDREYIEFSGYESFKHHDWNENKSILNMTITWDALLKIPNYEIPQRHRLILKMSNSMRPEEILKIIFSGEIDDMEELDKKFFPIVVRAEYISQRIGQELISIVEEWVKNNEQPTINPKYINYLKQKKYIISKAIELISTLLAFLALATIFLNFIDSVDFNNLGQISKENLKLLSLYNITIIAVLGFISRISYHFATKIYDLLRDYGFGYMFNITKGDKKLIDRLKKQEQHSNVRLVVNFLFALIFNVICSIIATGIFPYIFHK</sequence>
<dbReference type="EMBL" id="AFZF02000004">
    <property type="protein sequence ID" value="EHL17371.1"/>
    <property type="molecule type" value="Genomic_DNA"/>
</dbReference>
<feature type="transmembrane region" description="Helical" evidence="1">
    <location>
        <begin position="214"/>
        <end position="235"/>
    </location>
</feature>
<feature type="transmembrane region" description="Helical" evidence="1">
    <location>
        <begin position="316"/>
        <end position="342"/>
    </location>
</feature>
<proteinExistence type="predicted"/>
<dbReference type="HOGENOM" id="CLU_822961_0_0_9"/>
<accession>V9HQU3</accession>
<dbReference type="Proteomes" id="UP000017818">
    <property type="component" value="Unassembled WGS sequence"/>
</dbReference>
<feature type="transmembrane region" description="Helical" evidence="1">
    <location>
        <begin position="255"/>
        <end position="276"/>
    </location>
</feature>
<evidence type="ECO:0000313" key="3">
    <source>
        <dbReference type="Proteomes" id="UP000017818"/>
    </source>
</evidence>
<name>V9HQU3_9FIRM</name>
<keyword evidence="1" id="KW-1133">Transmembrane helix</keyword>
<evidence type="ECO:0000313" key="2">
    <source>
        <dbReference type="EMBL" id="EHL17371.1"/>
    </source>
</evidence>
<keyword evidence="1" id="KW-0472">Membrane</keyword>
<gene>
    <name evidence="2" type="ORF">HMPREF9630_00538</name>
</gene>